<sequence>MLQPVVLLKYIYADTTKRWYMLFLKNLPLVKKLVLVFLLVGLIPMALTVLLAINSSKQTITDLVSNQLSAVRQNKEESIQRYFQRVRKQASTLAADPIVVDVATKLPMAFKSFRADASINEALLTQQKAAVVDYYNSQFAKQYQKVNNSQVNLAAMYNSLDDDSWALQYAYIASNPNPLGSKHLLINRNDGTRYSALHHQVHPLLKHYLETFGYYDIFIADPVSGDIIYSVFKELDFTTSMLDGPYRETSIGEAFNNSLNKQPETTYLADFKTYLPSYDSPASFISTPIYSDGQLVGILIFQMPIEDINDIMSSRTGMGQTGETYLVGSDKLMRSDSFLDPVHHTVVNSFKHPQQGSVNTRSVTQALQGKSKTDFIVDYNGNPVISSYNAIDLSEFKWIAIAEQDVAEAMAPLNRLQRNILLVGLFITCVVVFAGFAISKGIARPINDMAAVIKRVQQSGDFSLRSNYRSKDETGQMAIAFDGLLNTLSTMFSDTNQILKNVANGNFDEAIKQRYNGDMGILSLRVNNTIQQIKQANLEQKKQQARAEQASKNAEQAAHDAQAAADRANNIKQALDVTSTSVMMADKSNTIVYTNTALDQMMLASEADIRAVLPNFNADTLVGKNMDTFHRNPAHQQSVISQLKSTYSTQIKVGTRTFSLIANPITKDGERVGTVVEWKDRTEEVTVENEIAHLVNAASNGDFSTKIALDGKQGFFLVLAQNLNEMVTTTHSALRDISDAVENLAHGDLTRRLESDHKGMFAQLQNNLNSSMDKLVTIIGEITEGAVSIRNGSSEIEAGIIDLSSRTEEQAASLEETASSMNQMTSTIKHSEQNAALANNLSAEAQAKASEGGLVVKKAVEAMESISSASSRISDIIGVIDEIAFQTNLLAINAAVEAARAGEQGRGFAVVATEVRQLAQRSSNAAKEIKTLINDSAARVEQGSALVNQSGATLRDIVESVNKVNETIMGIASAAREQSEGINQVNIAINQMDEMTQQNSALVEQANAASQNMAAQSRTMAEAVTFFKL</sequence>
<keyword evidence="8" id="KW-1133">Transmembrane helix</keyword>
<evidence type="ECO:0000313" key="12">
    <source>
        <dbReference type="Proteomes" id="UP000001947"/>
    </source>
</evidence>
<comment type="subcellular location">
    <subcellularLocation>
        <location evidence="1">Membrane</location>
    </subcellularLocation>
</comment>
<dbReference type="Gene3D" id="1.10.287.950">
    <property type="entry name" value="Methyl-accepting chemotaxis protein"/>
    <property type="match status" value="1"/>
</dbReference>
<evidence type="ECO:0000259" key="9">
    <source>
        <dbReference type="PROSITE" id="PS50111"/>
    </source>
</evidence>
<keyword evidence="6" id="KW-0175">Coiled coil</keyword>
<dbReference type="Pfam" id="PF00672">
    <property type="entry name" value="HAMP"/>
    <property type="match status" value="1"/>
</dbReference>
<dbReference type="KEGG" id="sde:Sde_3112"/>
<feature type="compositionally biased region" description="Low complexity" evidence="7">
    <location>
        <begin position="546"/>
        <end position="565"/>
    </location>
</feature>
<dbReference type="Pfam" id="PF18947">
    <property type="entry name" value="HAMP_2"/>
    <property type="match status" value="1"/>
</dbReference>
<evidence type="ECO:0000256" key="8">
    <source>
        <dbReference type="SAM" id="Phobius"/>
    </source>
</evidence>
<keyword evidence="8" id="KW-0812">Transmembrane</keyword>
<dbReference type="AlphaFoldDB" id="Q21G10"/>
<evidence type="ECO:0000256" key="5">
    <source>
        <dbReference type="PROSITE-ProRule" id="PRU00284"/>
    </source>
</evidence>
<feature type="domain" description="Methyl-accepting transducer" evidence="9">
    <location>
        <begin position="785"/>
        <end position="1014"/>
    </location>
</feature>
<dbReference type="GO" id="GO:0007165">
    <property type="term" value="P:signal transduction"/>
    <property type="evidence" value="ECO:0007669"/>
    <property type="project" value="UniProtKB-KW"/>
</dbReference>
<keyword evidence="2" id="KW-0488">Methylation</keyword>
<dbReference type="EMBL" id="CP000282">
    <property type="protein sequence ID" value="ABD82369.1"/>
    <property type="molecule type" value="Genomic_DNA"/>
</dbReference>
<evidence type="ECO:0000256" key="3">
    <source>
        <dbReference type="ARBA" id="ARBA00023224"/>
    </source>
</evidence>
<evidence type="ECO:0000256" key="1">
    <source>
        <dbReference type="ARBA" id="ARBA00004370"/>
    </source>
</evidence>
<organism evidence="11 12">
    <name type="scientific">Saccharophagus degradans (strain 2-40 / ATCC 43961 / DSM 17024)</name>
    <dbReference type="NCBI Taxonomy" id="203122"/>
    <lineage>
        <taxon>Bacteria</taxon>
        <taxon>Pseudomonadati</taxon>
        <taxon>Pseudomonadota</taxon>
        <taxon>Gammaproteobacteria</taxon>
        <taxon>Cellvibrionales</taxon>
        <taxon>Cellvibrionaceae</taxon>
        <taxon>Saccharophagus</taxon>
    </lineage>
</organism>
<gene>
    <name evidence="11" type="ordered locus">Sde_3112</name>
</gene>
<dbReference type="PROSITE" id="PS50111">
    <property type="entry name" value="CHEMOTAXIS_TRANSDUC_2"/>
    <property type="match status" value="1"/>
</dbReference>
<evidence type="ECO:0000256" key="2">
    <source>
        <dbReference type="ARBA" id="ARBA00022481"/>
    </source>
</evidence>
<dbReference type="Gene3D" id="3.30.450.20">
    <property type="entry name" value="PAS domain"/>
    <property type="match status" value="2"/>
</dbReference>
<keyword evidence="12" id="KW-1185">Reference proteome</keyword>
<dbReference type="InterPro" id="IPR051310">
    <property type="entry name" value="MCP_chemotaxis"/>
</dbReference>
<keyword evidence="8" id="KW-0472">Membrane</keyword>
<dbReference type="InterPro" id="IPR003660">
    <property type="entry name" value="HAMP_dom"/>
</dbReference>
<comment type="similarity">
    <text evidence="4">Belongs to the methyl-accepting chemotaxis (MCP) protein family.</text>
</comment>
<dbReference type="SMART" id="SM00304">
    <property type="entry name" value="HAMP"/>
    <property type="match status" value="2"/>
</dbReference>
<dbReference type="GO" id="GO:0004888">
    <property type="term" value="F:transmembrane signaling receptor activity"/>
    <property type="evidence" value="ECO:0007669"/>
    <property type="project" value="TreeGrafter"/>
</dbReference>
<feature type="coiled-coil region" evidence="6">
    <location>
        <begin position="985"/>
        <end position="1012"/>
    </location>
</feature>
<dbReference type="STRING" id="203122.Sde_3112"/>
<dbReference type="CDD" id="cd06225">
    <property type="entry name" value="HAMP"/>
    <property type="match status" value="2"/>
</dbReference>
<name>Q21G10_SACD2</name>
<dbReference type="SUPFAM" id="SSF58104">
    <property type="entry name" value="Methyl-accepting chemotaxis protein (MCP) signaling domain"/>
    <property type="match status" value="1"/>
</dbReference>
<reference evidence="11 12" key="1">
    <citation type="journal article" date="2008" name="PLoS Genet.">
        <title>Complete genome sequence of the complex carbohydrate-degrading marine bacterium, Saccharophagus degradans strain 2-40 T.</title>
        <authorList>
            <person name="Weiner R.M."/>
            <person name="Taylor L.E.II."/>
            <person name="Henrissat B."/>
            <person name="Hauser L."/>
            <person name="Land M."/>
            <person name="Coutinho P.M."/>
            <person name="Rancurel C."/>
            <person name="Saunders E.H."/>
            <person name="Longmire A.G."/>
            <person name="Zhang H."/>
            <person name="Bayer E.A."/>
            <person name="Gilbert H.J."/>
            <person name="Larimer F."/>
            <person name="Zhulin I.B."/>
            <person name="Ekborg N.A."/>
            <person name="Lamed R."/>
            <person name="Richardson P.M."/>
            <person name="Borovok I."/>
            <person name="Hutcheson S."/>
        </authorList>
    </citation>
    <scope>NUCLEOTIDE SEQUENCE [LARGE SCALE GENOMIC DNA]</scope>
    <source>
        <strain evidence="12">2-40 / ATCC 43961 / DSM 17024</strain>
    </source>
</reference>
<feature type="domain" description="HAMP" evidence="10">
    <location>
        <begin position="440"/>
        <end position="493"/>
    </location>
</feature>
<feature type="region of interest" description="Disordered" evidence="7">
    <location>
        <begin position="542"/>
        <end position="565"/>
    </location>
</feature>
<evidence type="ECO:0000256" key="4">
    <source>
        <dbReference type="ARBA" id="ARBA00029447"/>
    </source>
</evidence>
<dbReference type="PANTHER" id="PTHR43531:SF14">
    <property type="entry name" value="METHYL-ACCEPTING CHEMOTAXIS PROTEIN I-RELATED"/>
    <property type="match status" value="1"/>
</dbReference>
<keyword evidence="3 5" id="KW-0807">Transducer</keyword>
<dbReference type="PROSITE" id="PS50885">
    <property type="entry name" value="HAMP"/>
    <property type="match status" value="2"/>
</dbReference>
<protein>
    <submittedName>
        <fullName evidence="11">Chemotaxis sensory transducer</fullName>
    </submittedName>
</protein>
<dbReference type="eggNOG" id="COG0840">
    <property type="taxonomic scope" value="Bacteria"/>
</dbReference>
<dbReference type="HOGENOM" id="CLU_000445_107_12_6"/>
<dbReference type="SMART" id="SM00283">
    <property type="entry name" value="MA"/>
    <property type="match status" value="1"/>
</dbReference>
<feature type="transmembrane region" description="Helical" evidence="8">
    <location>
        <begin position="33"/>
        <end position="53"/>
    </location>
</feature>
<dbReference type="InterPro" id="IPR004089">
    <property type="entry name" value="MCPsignal_dom"/>
</dbReference>
<dbReference type="Proteomes" id="UP000001947">
    <property type="component" value="Chromosome"/>
</dbReference>
<dbReference type="GO" id="GO:0005886">
    <property type="term" value="C:plasma membrane"/>
    <property type="evidence" value="ECO:0007669"/>
    <property type="project" value="TreeGrafter"/>
</dbReference>
<evidence type="ECO:0000256" key="6">
    <source>
        <dbReference type="SAM" id="Coils"/>
    </source>
</evidence>
<dbReference type="FunFam" id="1.10.287.950:FF:000001">
    <property type="entry name" value="Methyl-accepting chemotaxis sensory transducer"/>
    <property type="match status" value="1"/>
</dbReference>
<proteinExistence type="inferred from homology"/>
<evidence type="ECO:0000259" key="10">
    <source>
        <dbReference type="PROSITE" id="PS50885"/>
    </source>
</evidence>
<feature type="domain" description="HAMP" evidence="10">
    <location>
        <begin position="728"/>
        <end position="780"/>
    </location>
</feature>
<dbReference type="CDD" id="cd11386">
    <property type="entry name" value="MCP_signal"/>
    <property type="match status" value="1"/>
</dbReference>
<accession>Q21G10</accession>
<dbReference type="Pfam" id="PF00015">
    <property type="entry name" value="MCPsignal"/>
    <property type="match status" value="1"/>
</dbReference>
<evidence type="ECO:0000256" key="7">
    <source>
        <dbReference type="SAM" id="MobiDB-lite"/>
    </source>
</evidence>
<dbReference type="PANTHER" id="PTHR43531">
    <property type="entry name" value="PROTEIN ICFG"/>
    <property type="match status" value="1"/>
</dbReference>
<dbReference type="Gene3D" id="6.10.340.10">
    <property type="match status" value="1"/>
</dbReference>
<evidence type="ECO:0000313" key="11">
    <source>
        <dbReference type="EMBL" id="ABD82369.1"/>
    </source>
</evidence>
<dbReference type="GO" id="GO:0006935">
    <property type="term" value="P:chemotaxis"/>
    <property type="evidence" value="ECO:0007669"/>
    <property type="project" value="TreeGrafter"/>
</dbReference>
<dbReference type="SUPFAM" id="SSF158472">
    <property type="entry name" value="HAMP domain-like"/>
    <property type="match status" value="1"/>
</dbReference>
<feature type="transmembrane region" description="Helical" evidence="8">
    <location>
        <begin position="420"/>
        <end position="438"/>
    </location>
</feature>